<evidence type="ECO:0000256" key="3">
    <source>
        <dbReference type="ARBA" id="ARBA00022801"/>
    </source>
</evidence>
<evidence type="ECO:0000313" key="8">
    <source>
        <dbReference type="EMBL" id="CAJ0582760.1"/>
    </source>
</evidence>
<dbReference type="GO" id="GO:0004177">
    <property type="term" value="F:aminopeptidase activity"/>
    <property type="evidence" value="ECO:0007669"/>
    <property type="project" value="UniProtKB-KW"/>
</dbReference>
<evidence type="ECO:0000256" key="1">
    <source>
        <dbReference type="ARBA" id="ARBA00022438"/>
    </source>
</evidence>
<evidence type="ECO:0000313" key="9">
    <source>
        <dbReference type="Proteomes" id="UP001177023"/>
    </source>
</evidence>
<gene>
    <name evidence="8" type="ORF">MSPICULIGERA_LOCUS20890</name>
</gene>
<proteinExistence type="inferred from homology"/>
<dbReference type="GO" id="GO:0006508">
    <property type="term" value="P:proteolysis"/>
    <property type="evidence" value="ECO:0007669"/>
    <property type="project" value="UniProtKB-KW"/>
</dbReference>
<dbReference type="PANTHER" id="PTHR28631:SF1">
    <property type="entry name" value="ACTIN MATURATION PROTEASE"/>
    <property type="match status" value="1"/>
</dbReference>
<keyword evidence="9" id="KW-1185">Reference proteome</keyword>
<protein>
    <recommendedName>
        <fullName evidence="5">Actin maturation protease</fullName>
    </recommendedName>
    <alternativeName>
        <fullName evidence="6">Actin aminopeptidase ACTMAP</fullName>
    </alternativeName>
</protein>
<dbReference type="Pfam" id="PF21646">
    <property type="entry name" value="ACTMAP-like_C"/>
    <property type="match status" value="1"/>
</dbReference>
<dbReference type="Proteomes" id="UP001177023">
    <property type="component" value="Unassembled WGS sequence"/>
</dbReference>
<comment type="similarity">
    <text evidence="4">Belongs to the ACTMAP family.</text>
</comment>
<organism evidence="8 9">
    <name type="scientific">Mesorhabditis spiculigera</name>
    <dbReference type="NCBI Taxonomy" id="96644"/>
    <lineage>
        <taxon>Eukaryota</taxon>
        <taxon>Metazoa</taxon>
        <taxon>Ecdysozoa</taxon>
        <taxon>Nematoda</taxon>
        <taxon>Chromadorea</taxon>
        <taxon>Rhabditida</taxon>
        <taxon>Rhabditina</taxon>
        <taxon>Rhabditomorpha</taxon>
        <taxon>Rhabditoidea</taxon>
        <taxon>Rhabditidae</taxon>
        <taxon>Mesorhabditinae</taxon>
        <taxon>Mesorhabditis</taxon>
    </lineage>
</organism>
<evidence type="ECO:0000256" key="4">
    <source>
        <dbReference type="ARBA" id="ARBA00034725"/>
    </source>
</evidence>
<accession>A0AA36DAH5</accession>
<dbReference type="InterPro" id="IPR040043">
    <property type="entry name" value="ACTMAP"/>
</dbReference>
<keyword evidence="3" id="KW-0378">Hydrolase</keyword>
<evidence type="ECO:0000256" key="2">
    <source>
        <dbReference type="ARBA" id="ARBA00022670"/>
    </source>
</evidence>
<keyword evidence="1" id="KW-0031">Aminopeptidase</keyword>
<evidence type="ECO:0000256" key="5">
    <source>
        <dbReference type="ARBA" id="ARBA00034848"/>
    </source>
</evidence>
<comment type="catalytic activity">
    <reaction evidence="7">
        <text>N-terminal N(alpha)-acetyl-L-cysteinyl-L-aspartyl-[protein] + H2O = N-terminal L-aspartyl-[protein] + N-acetyl-L-cysteine</text>
        <dbReference type="Rhea" id="RHEA:74579"/>
        <dbReference type="Rhea" id="RHEA-COMP:12669"/>
        <dbReference type="Rhea" id="RHEA-COMP:18395"/>
        <dbReference type="ChEBI" id="CHEBI:15377"/>
        <dbReference type="ChEBI" id="CHEBI:64720"/>
        <dbReference type="ChEBI" id="CHEBI:78236"/>
        <dbReference type="ChEBI" id="CHEBI:193599"/>
    </reaction>
    <physiologicalReaction direction="left-to-right" evidence="7">
        <dbReference type="Rhea" id="RHEA:74580"/>
    </physiologicalReaction>
</comment>
<dbReference type="AlphaFoldDB" id="A0AA36DAH5"/>
<sequence>MEHEAWIRGGTGEARARLPRWANPREVFPGGFREIAHVLVETGTQPIRQTGPQCGIVALAMGYNAMTGMNDDRDHSPRILKNAIDMGFTKQGEMFEAYNMARLARASFDRIHAMCVPAPRQHELIMHINHGGVVLFPYDADRDHRPAQRNGASAHWCLINGYFCGRYRSTENSKACDWVGEGKLHVSVWQGKSGHQARFSYADLIESNRQLVGSAPSLKNDRHRLPDGDDLSGLRSLAVMLYPHEHGY</sequence>
<evidence type="ECO:0000256" key="7">
    <source>
        <dbReference type="ARBA" id="ARBA00049041"/>
    </source>
</evidence>
<evidence type="ECO:0000256" key="6">
    <source>
        <dbReference type="ARBA" id="ARBA00034908"/>
    </source>
</evidence>
<reference evidence="8" key="1">
    <citation type="submission" date="2023-06" db="EMBL/GenBank/DDBJ databases">
        <authorList>
            <person name="Delattre M."/>
        </authorList>
    </citation>
    <scope>NUCLEOTIDE SEQUENCE</scope>
    <source>
        <strain evidence="8">AF72</strain>
    </source>
</reference>
<name>A0AA36DAH5_9BILA</name>
<comment type="caution">
    <text evidence="8">The sequence shown here is derived from an EMBL/GenBank/DDBJ whole genome shotgun (WGS) entry which is preliminary data.</text>
</comment>
<feature type="non-terminal residue" evidence="8">
    <location>
        <position position="1"/>
    </location>
</feature>
<dbReference type="PANTHER" id="PTHR28631">
    <property type="entry name" value="UPF0692 PROTEIN C19ORF54"/>
    <property type="match status" value="1"/>
</dbReference>
<dbReference type="EMBL" id="CATQJA010002664">
    <property type="protein sequence ID" value="CAJ0582760.1"/>
    <property type="molecule type" value="Genomic_DNA"/>
</dbReference>
<keyword evidence="2" id="KW-0645">Protease</keyword>